<protein>
    <submittedName>
        <fullName evidence="1">Uncharacterized protein</fullName>
    </submittedName>
</protein>
<accession>A0ABP9UP31</accession>
<evidence type="ECO:0000313" key="2">
    <source>
        <dbReference type="Proteomes" id="UP001476282"/>
    </source>
</evidence>
<dbReference type="RefSeq" id="WP_353566591.1">
    <property type="nucleotide sequence ID" value="NZ_BAABRI010000008.1"/>
</dbReference>
<dbReference type="Proteomes" id="UP001476282">
    <property type="component" value="Unassembled WGS sequence"/>
</dbReference>
<gene>
    <name evidence="1" type="ORF">Hsar01_01669</name>
</gene>
<comment type="caution">
    <text evidence="1">The sequence shown here is derived from an EMBL/GenBank/DDBJ whole genome shotgun (WGS) entry which is preliminary data.</text>
</comment>
<dbReference type="EMBL" id="BAABRI010000008">
    <property type="protein sequence ID" value="GAA5482447.1"/>
    <property type="molecule type" value="Genomic_DNA"/>
</dbReference>
<keyword evidence="2" id="KW-1185">Reference proteome</keyword>
<proteinExistence type="predicted"/>
<evidence type="ECO:0000313" key="1">
    <source>
        <dbReference type="EMBL" id="GAA5482447.1"/>
    </source>
</evidence>
<name>A0ABP9UP31_9BACT</name>
<reference evidence="1 2" key="1">
    <citation type="submission" date="2024-02" db="EMBL/GenBank/DDBJ databases">
        <title>Haloferula sargassicola NBRC 104335.</title>
        <authorList>
            <person name="Ichikawa N."/>
            <person name="Katano-Makiyama Y."/>
            <person name="Hidaka K."/>
        </authorList>
    </citation>
    <scope>NUCLEOTIDE SEQUENCE [LARGE SCALE GENOMIC DNA]</scope>
    <source>
        <strain evidence="1 2">NBRC 104335</strain>
    </source>
</reference>
<organism evidence="1 2">
    <name type="scientific">Haloferula sargassicola</name>
    <dbReference type="NCBI Taxonomy" id="490096"/>
    <lineage>
        <taxon>Bacteria</taxon>
        <taxon>Pseudomonadati</taxon>
        <taxon>Verrucomicrobiota</taxon>
        <taxon>Verrucomicrobiia</taxon>
        <taxon>Verrucomicrobiales</taxon>
        <taxon>Verrucomicrobiaceae</taxon>
        <taxon>Haloferula</taxon>
    </lineage>
</organism>
<sequence length="146" mass="15652">MRGSPLTRTLILLIGLVVAAVGTRALTAPKAPVSSPSKITAPTDRELTETRFELTLSAPAKEVILESAGKTVSPEIIGLILTGSLPTEGGHPTIFLTIRWAESDDTPRFAKLRLEPPGLPTLTQTFDAIGDLDDVWEPHLHVSTDH</sequence>